<gene>
    <name evidence="3" type="ORF">MGEO_02015</name>
</gene>
<feature type="domain" description="Hydantoinase A/oxoprolinase" evidence="1">
    <location>
        <begin position="186"/>
        <end position="477"/>
    </location>
</feature>
<dbReference type="RefSeq" id="WP_085635011.1">
    <property type="nucleotide sequence ID" value="NZ_JFKC01000001.1"/>
</dbReference>
<dbReference type="GO" id="GO:0006749">
    <property type="term" value="P:glutathione metabolic process"/>
    <property type="evidence" value="ECO:0007669"/>
    <property type="project" value="TreeGrafter"/>
</dbReference>
<sequence length="669" mass="69538">MAILLGVDTGGTYTDAVLMRDEDAVIASAKALTTRQDLAIGVREAVKAVLAQSFVSPADIALASLSTTLATNALVEGQGARVALIYIGFSERDLAAQGLAEALAGDPVLVTAGGHSHSGAEVAPLDASVIADWAAAQDVSAFAIAAQFGTRNPAHEVAAREAVRAATGRPVTCSHELSAKLGGPKRALTAVLNARLIGLTHRLIGRAEGALRELGIDAPLMVVRGDGALMSAAQAQERPIETILSGPAASIVGARWLTGADQALVSDIGGTTTDIAVLRNGQPVIDPDGARVGPHRTMVEAVAMRTHGLGGDSEVGLASGGLTGGVTLGPRRVLPVALVAQDAPEVVQKALDEQMNRPVPGEYDARFVRRVEGQDAVGLPERAEALLNRITVLPQTLGTVVQSRLEAQALRLLVSRGLVQVAGPTPTDALHVLGRFTHWDATASEKALALLARNRAGSGERYAQTPQEMAEQIVDALTRATGTALLEAAFAEDGMEDPTTLAQHPLMARGLRHTPGLVHLTADLSVPVVGLGASAQTTYPAVGQYLNAEMLLPDHGDVANAIGAVTGRIRMLREGLVTSPSEGLFRAHLPDAPQDFRDADAAMAMLEASLSAAATEDAEAAGAASVHVQVWREVKRAEIEARDMFVEARIVVEATGRPRIAAHDPETVL</sequence>
<dbReference type="InterPro" id="IPR043129">
    <property type="entry name" value="ATPase_NBD"/>
</dbReference>
<dbReference type="STRING" id="1123756.MGEO_02015"/>
<dbReference type="EMBL" id="JFKC01000001">
    <property type="protein sequence ID" value="OSQ53346.1"/>
    <property type="molecule type" value="Genomic_DNA"/>
</dbReference>
<reference evidence="3 4" key="1">
    <citation type="submission" date="2014-03" db="EMBL/GenBank/DDBJ databases">
        <title>The draft genome sequence of Marivita geojedonensis KCTC 23882.</title>
        <authorList>
            <person name="Lai Q."/>
            <person name="Shao Z."/>
        </authorList>
    </citation>
    <scope>NUCLEOTIDE SEQUENCE [LARGE SCALE GENOMIC DNA]</scope>
    <source>
        <strain evidence="3 4">DPG-138</strain>
    </source>
</reference>
<feature type="domain" description="Hydantoinase/oxoprolinase N-terminal" evidence="2">
    <location>
        <begin position="5"/>
        <end position="165"/>
    </location>
</feature>
<evidence type="ECO:0000313" key="3">
    <source>
        <dbReference type="EMBL" id="OSQ53346.1"/>
    </source>
</evidence>
<dbReference type="GO" id="GO:0017168">
    <property type="term" value="F:5-oxoprolinase (ATP-hydrolyzing) activity"/>
    <property type="evidence" value="ECO:0007669"/>
    <property type="project" value="TreeGrafter"/>
</dbReference>
<organism evidence="3 4">
    <name type="scientific">Marivita geojedonensis</name>
    <dbReference type="NCBI Taxonomy" id="1123756"/>
    <lineage>
        <taxon>Bacteria</taxon>
        <taxon>Pseudomonadati</taxon>
        <taxon>Pseudomonadota</taxon>
        <taxon>Alphaproteobacteria</taxon>
        <taxon>Rhodobacterales</taxon>
        <taxon>Roseobacteraceae</taxon>
        <taxon>Marivita</taxon>
    </lineage>
</organism>
<protein>
    <submittedName>
        <fullName evidence="3">Hydantoinase</fullName>
    </submittedName>
</protein>
<dbReference type="InterPro" id="IPR008040">
    <property type="entry name" value="Hydant_A_N"/>
</dbReference>
<accession>A0A1X4NR42</accession>
<dbReference type="Pfam" id="PF05378">
    <property type="entry name" value="Hydant_A_N"/>
    <property type="match status" value="1"/>
</dbReference>
<evidence type="ECO:0000259" key="2">
    <source>
        <dbReference type="Pfam" id="PF05378"/>
    </source>
</evidence>
<keyword evidence="4" id="KW-1185">Reference proteome</keyword>
<dbReference type="GO" id="GO:0005829">
    <property type="term" value="C:cytosol"/>
    <property type="evidence" value="ECO:0007669"/>
    <property type="project" value="TreeGrafter"/>
</dbReference>
<name>A0A1X4NR42_9RHOB</name>
<dbReference type="Pfam" id="PF01968">
    <property type="entry name" value="Hydantoinase_A"/>
    <property type="match status" value="1"/>
</dbReference>
<evidence type="ECO:0000259" key="1">
    <source>
        <dbReference type="Pfam" id="PF01968"/>
    </source>
</evidence>
<evidence type="ECO:0000313" key="4">
    <source>
        <dbReference type="Proteomes" id="UP000193926"/>
    </source>
</evidence>
<dbReference type="PANTHER" id="PTHR11365">
    <property type="entry name" value="5-OXOPROLINASE RELATED"/>
    <property type="match status" value="1"/>
</dbReference>
<dbReference type="AlphaFoldDB" id="A0A1X4NR42"/>
<dbReference type="SUPFAM" id="SSF53067">
    <property type="entry name" value="Actin-like ATPase domain"/>
    <property type="match status" value="1"/>
</dbReference>
<dbReference type="PANTHER" id="PTHR11365:SF2">
    <property type="entry name" value="5-OXOPROLINASE"/>
    <property type="match status" value="1"/>
</dbReference>
<comment type="caution">
    <text evidence="3">The sequence shown here is derived from an EMBL/GenBank/DDBJ whole genome shotgun (WGS) entry which is preliminary data.</text>
</comment>
<dbReference type="OrthoDB" id="9814788at2"/>
<dbReference type="InterPro" id="IPR002821">
    <property type="entry name" value="Hydantoinase_A"/>
</dbReference>
<proteinExistence type="predicted"/>
<dbReference type="InterPro" id="IPR045079">
    <property type="entry name" value="Oxoprolinase-like"/>
</dbReference>
<dbReference type="Proteomes" id="UP000193926">
    <property type="component" value="Unassembled WGS sequence"/>
</dbReference>